<evidence type="ECO:0000256" key="1">
    <source>
        <dbReference type="SAM" id="MobiDB-lite"/>
    </source>
</evidence>
<name>A0A6J4VEJ1_9BACT</name>
<feature type="compositionally biased region" description="Basic residues" evidence="1">
    <location>
        <begin position="52"/>
        <end position="88"/>
    </location>
</feature>
<feature type="compositionally biased region" description="Low complexity" evidence="1">
    <location>
        <begin position="212"/>
        <end position="221"/>
    </location>
</feature>
<feature type="compositionally biased region" description="Low complexity" evidence="1">
    <location>
        <begin position="96"/>
        <end position="113"/>
    </location>
</feature>
<feature type="compositionally biased region" description="Basic and acidic residues" evidence="1">
    <location>
        <begin position="115"/>
        <end position="128"/>
    </location>
</feature>
<feature type="compositionally biased region" description="Basic and acidic residues" evidence="1">
    <location>
        <begin position="149"/>
        <end position="158"/>
    </location>
</feature>
<feature type="non-terminal residue" evidence="2">
    <location>
        <position position="1"/>
    </location>
</feature>
<evidence type="ECO:0000313" key="2">
    <source>
        <dbReference type="EMBL" id="CAA9575407.1"/>
    </source>
</evidence>
<feature type="region of interest" description="Disordered" evidence="1">
    <location>
        <begin position="275"/>
        <end position="297"/>
    </location>
</feature>
<protein>
    <submittedName>
        <fullName evidence="2">Uncharacterized protein</fullName>
    </submittedName>
</protein>
<feature type="compositionally biased region" description="Low complexity" evidence="1">
    <location>
        <begin position="399"/>
        <end position="414"/>
    </location>
</feature>
<organism evidence="2">
    <name type="scientific">uncultured Thermomicrobiales bacterium</name>
    <dbReference type="NCBI Taxonomy" id="1645740"/>
    <lineage>
        <taxon>Bacteria</taxon>
        <taxon>Pseudomonadati</taxon>
        <taxon>Thermomicrobiota</taxon>
        <taxon>Thermomicrobia</taxon>
        <taxon>Thermomicrobiales</taxon>
        <taxon>environmental samples</taxon>
    </lineage>
</organism>
<feature type="non-terminal residue" evidence="2">
    <location>
        <position position="424"/>
    </location>
</feature>
<gene>
    <name evidence="2" type="ORF">AVDCRST_MAG33-2999</name>
</gene>
<feature type="compositionally biased region" description="Basic and acidic residues" evidence="1">
    <location>
        <begin position="41"/>
        <end position="51"/>
    </location>
</feature>
<feature type="region of interest" description="Disordered" evidence="1">
    <location>
        <begin position="1"/>
        <end position="221"/>
    </location>
</feature>
<feature type="compositionally biased region" description="Basic and acidic residues" evidence="1">
    <location>
        <begin position="321"/>
        <end position="335"/>
    </location>
</feature>
<reference evidence="2" key="1">
    <citation type="submission" date="2020-02" db="EMBL/GenBank/DDBJ databases">
        <authorList>
            <person name="Meier V. D."/>
        </authorList>
    </citation>
    <scope>NUCLEOTIDE SEQUENCE</scope>
    <source>
        <strain evidence="2">AVDCRST_MAG33</strain>
    </source>
</reference>
<feature type="compositionally biased region" description="Basic and acidic residues" evidence="1">
    <location>
        <begin position="180"/>
        <end position="193"/>
    </location>
</feature>
<feature type="region of interest" description="Disordered" evidence="1">
    <location>
        <begin position="321"/>
        <end position="424"/>
    </location>
</feature>
<dbReference type="EMBL" id="CADCWK010000374">
    <property type="protein sequence ID" value="CAA9575407.1"/>
    <property type="molecule type" value="Genomic_DNA"/>
</dbReference>
<dbReference type="AlphaFoldDB" id="A0A6J4VEJ1"/>
<sequence length="424" mass="44965">ATRSVRTPRGDPPAGDRSAGRQYDLADRQHLQRAGDPVVRASHDWQRQPDRHHGRGRRLSGRAGRHLRRRSHRPARLPHVERHLRHRLRPDDAADPDPVSDGGAGLLATPGAGLHRGDPGRSRPDRAPGDLPGPGLPDVDVAGPRQRALQHDPPDRRAAGPPAGRGADRRDRPGQPALGQRRDLRRLGGDRRTAAAPRPGDGAGDVRRRAGRVSPGRARRLPLPLRAPGAVLDDHRLLAGRAGRRAALRGDPAGLRQRGLRQRRPARVHLRGAGGRVAGRQPGLCGGGAPPVPERPAVRRLRDPGRLLHRAADDAAVVGHRGGDLRQRQHLRADQPDVDVGDAGAGAGRAPGAGLRRGRSDGRQRAAGRRAGLRLPDGRAGAGGDAGHLRRAQRRPAGRDAAPAIAAGHRAAGGTVRPRGGATL</sequence>
<accession>A0A6J4VEJ1</accession>
<proteinExistence type="predicted"/>